<keyword evidence="2" id="KW-1133">Transmembrane helix</keyword>
<dbReference type="SUPFAM" id="SSF48726">
    <property type="entry name" value="Immunoglobulin"/>
    <property type="match status" value="3"/>
</dbReference>
<feature type="transmembrane region" description="Helical" evidence="2">
    <location>
        <begin position="1329"/>
        <end position="1353"/>
    </location>
</feature>
<dbReference type="FunFam" id="2.60.40.10:FF:002672">
    <property type="entry name" value="Ig and fibronectin type-III"/>
    <property type="match status" value="1"/>
</dbReference>
<dbReference type="PANTHER" id="PTHR13817:SF155">
    <property type="entry name" value="IG-LIKE AND FIBRONECTIN TYPE-III DOMAIN-CONTAINING PROTEIN C25G4.10"/>
    <property type="match status" value="1"/>
</dbReference>
<feature type="chain" id="PRO_5035326156" evidence="3">
    <location>
        <begin position="18"/>
        <end position="1440"/>
    </location>
</feature>
<evidence type="ECO:0000256" key="3">
    <source>
        <dbReference type="SAM" id="SignalP"/>
    </source>
</evidence>
<feature type="domain" description="Fibronectin type-III" evidence="5">
    <location>
        <begin position="277"/>
        <end position="396"/>
    </location>
</feature>
<dbReference type="InterPro" id="IPR003961">
    <property type="entry name" value="FN3_dom"/>
</dbReference>
<dbReference type="Pfam" id="PF13927">
    <property type="entry name" value="Ig_3"/>
    <property type="match status" value="1"/>
</dbReference>
<evidence type="ECO:0000313" key="7">
    <source>
        <dbReference type="Proteomes" id="UP000789390"/>
    </source>
</evidence>
<dbReference type="Pfam" id="PF00041">
    <property type="entry name" value="fn3"/>
    <property type="match status" value="5"/>
</dbReference>
<keyword evidence="1" id="KW-0677">Repeat</keyword>
<dbReference type="EMBL" id="CAKKLH010000293">
    <property type="protein sequence ID" value="CAH0109628.1"/>
    <property type="molecule type" value="Genomic_DNA"/>
</dbReference>
<proteinExistence type="predicted"/>
<dbReference type="InterPro" id="IPR003599">
    <property type="entry name" value="Ig_sub"/>
</dbReference>
<keyword evidence="2" id="KW-0472">Membrane</keyword>
<organism evidence="6 7">
    <name type="scientific">Daphnia galeata</name>
    <dbReference type="NCBI Taxonomy" id="27404"/>
    <lineage>
        <taxon>Eukaryota</taxon>
        <taxon>Metazoa</taxon>
        <taxon>Ecdysozoa</taxon>
        <taxon>Arthropoda</taxon>
        <taxon>Crustacea</taxon>
        <taxon>Branchiopoda</taxon>
        <taxon>Diplostraca</taxon>
        <taxon>Cladocera</taxon>
        <taxon>Anomopoda</taxon>
        <taxon>Daphniidae</taxon>
        <taxon>Daphnia</taxon>
    </lineage>
</organism>
<dbReference type="InterPro" id="IPR007110">
    <property type="entry name" value="Ig-like_dom"/>
</dbReference>
<dbReference type="Proteomes" id="UP000789390">
    <property type="component" value="Unassembled WGS sequence"/>
</dbReference>
<dbReference type="InterPro" id="IPR036116">
    <property type="entry name" value="FN3_sf"/>
</dbReference>
<feature type="domain" description="Fibronectin type-III" evidence="5">
    <location>
        <begin position="1225"/>
        <end position="1315"/>
    </location>
</feature>
<sequence length="1440" mass="158521">MEIQLLVVMSFIALACALPTLRDSIRQPLHVFEGEDALLTCVVRNLESNTLLWKREDKERGAPRILTAGENRVISDLRFDILHDSAPTVPGSVASGGDVWVLVIKTARPTDTGTYICEINSNPILRSFHTLFVVPNNLQPPTDIKLASSNSTSSSTDGIDAISSQIVAHNYTDCCSNYNVTTACMGFCSLKNILDGTTGQDPEHCESDFPSIVKCMADGTNHVPCCIDEGVPDICQDICRGEYSIPTDDIRTHVSCSAYTEKTLACIAEGIEILPNAPESVYVEILSDKALKISWSRPLRNYDSITHYYVNISALPGFDSLDTKAGFFDGVGKDTGVKGSLRDQPFFMQIKVLADQNSTTIDNLNSFTMYEITVTSYNNRGSSLPSLKVRSLTESIQKNKTPAMTAPSLPDIKECCTKKGVYHSRCVDKFCDPVRTADVSLPDLMICAPWASDSFSCLANGIDHTACCKSRGLPEPCIQLCTGNITRVDYNQFRCIQYMSELSNCLLQGYGVLPGPPVGFRVTNINPTFVILRWEMPKLLGKTVMSYNIRYRLTSSDGDYKTINSKAVPYILENLMVSSEYEVYVTAINEHGIGEPSTRILFRTALGQMEATSSEMAYNVTACCNTVGISSKCMPLCDYSAKLSDLRQLTQTCTKEFPKLLRCGAGGRNHVQCCERRGIPQPCLGFCTGHVTEELVVTAAACLPYVGNVIQCFEEGTGLIPGPIIELRATSITDNSVTLMWQPPTDGNVEQYVVHYSMIDELASKAVSTSFEMDQQLNVTKPQAVITSLKSKQLYNFFVLAANDHGTSLPSSIITINITKEALSNGTVSGVPSAPQGISVTSRSADYITVSWQHPALVHPTDRLTYNFYYRKRDDKSFSFSQTKITSFRLDNLTASAQHIFYVTASNDNGESRPSETLMAWTDPAYEAVVEVPTIHPMNIVLEGGSMTVICVAIGTPMPTVSLYISGSLIKQEKTRHMVAVLSNVTRSMNHITCYANNGYGQPSEAFKRIIIGRRPSISGSLITMATIGDDVTLECEVDAHPIPKLSFSRDSSAMAQIANSSKYDVRILRESREPDANYIMQLTIRVMNVSDSGVYYCNAQNNFGTFAQVMKLQARQKTVPSIMNVAKCCEEQNVTSTCLDACTLFLDIESVIDKPECIGDFHKLMRCAADGSDHRGCCTQWGVPRRCLDWCRGEAVSSVELCALAYTKPIISCFHEGKERIPGPPRNVRIELEKDNSIKVLWDPPIKNPDTVELYRVFWRIQGLKQTDKNDTRKTWLTLTGFKENMPYELVVKAGNRDGTSTLTEPLSFTLSDKYIISASTHSSNSHVGVAVGVVVALILIICSVVGAVYYLRKKNIIGIKLSGGMRFDNPPFRGNSQQPNDTLQIIQNEVVNDASEMAVPNAAWKQESLQAVPATEVGATLYEELRLGTDGAGFKRLK</sequence>
<feature type="domain" description="Ig-like" evidence="4">
    <location>
        <begin position="19"/>
        <end position="122"/>
    </location>
</feature>
<reference evidence="6" key="1">
    <citation type="submission" date="2021-11" db="EMBL/GenBank/DDBJ databases">
        <authorList>
            <person name="Schell T."/>
        </authorList>
    </citation>
    <scope>NUCLEOTIDE SEQUENCE</scope>
    <source>
        <strain evidence="6">M5</strain>
    </source>
</reference>
<accession>A0A8J2RZF7</accession>
<keyword evidence="3" id="KW-0732">Signal</keyword>
<evidence type="ECO:0000259" key="5">
    <source>
        <dbReference type="PROSITE" id="PS50853"/>
    </source>
</evidence>
<dbReference type="PROSITE" id="PS50835">
    <property type="entry name" value="IG_LIKE"/>
    <property type="match status" value="2"/>
</dbReference>
<name>A0A8J2RZF7_9CRUS</name>
<dbReference type="InterPro" id="IPR050964">
    <property type="entry name" value="Striated_Muscle_Regulatory"/>
</dbReference>
<evidence type="ECO:0000313" key="6">
    <source>
        <dbReference type="EMBL" id="CAH0109628.1"/>
    </source>
</evidence>
<dbReference type="CDD" id="cd00063">
    <property type="entry name" value="FN3"/>
    <property type="match status" value="5"/>
</dbReference>
<feature type="domain" description="Fibronectin type-III" evidence="5">
    <location>
        <begin position="834"/>
        <end position="925"/>
    </location>
</feature>
<dbReference type="InterPro" id="IPR013783">
    <property type="entry name" value="Ig-like_fold"/>
</dbReference>
<dbReference type="Gene3D" id="2.60.40.10">
    <property type="entry name" value="Immunoglobulins"/>
    <property type="match status" value="8"/>
</dbReference>
<dbReference type="SMART" id="SM00409">
    <property type="entry name" value="IG"/>
    <property type="match status" value="3"/>
</dbReference>
<evidence type="ECO:0000256" key="1">
    <source>
        <dbReference type="ARBA" id="ARBA00022737"/>
    </source>
</evidence>
<dbReference type="SUPFAM" id="SSF49265">
    <property type="entry name" value="Fibronectin type III"/>
    <property type="match status" value="3"/>
</dbReference>
<gene>
    <name evidence="6" type="ORF">DGAL_LOCUS13111</name>
</gene>
<dbReference type="InterPro" id="IPR002602">
    <property type="entry name" value="DB"/>
</dbReference>
<feature type="signal peptide" evidence="3">
    <location>
        <begin position="1"/>
        <end position="17"/>
    </location>
</feature>
<feature type="domain" description="Fibronectin type-III" evidence="5">
    <location>
        <begin position="723"/>
        <end position="822"/>
    </location>
</feature>
<dbReference type="PROSITE" id="PS50853">
    <property type="entry name" value="FN3"/>
    <property type="match status" value="5"/>
</dbReference>
<dbReference type="Pfam" id="PF01682">
    <property type="entry name" value="DB"/>
    <property type="match status" value="4"/>
</dbReference>
<dbReference type="OrthoDB" id="5843172at2759"/>
<dbReference type="SMART" id="SM00060">
    <property type="entry name" value="FN3"/>
    <property type="match status" value="5"/>
</dbReference>
<keyword evidence="7" id="KW-1185">Reference proteome</keyword>
<protein>
    <submittedName>
        <fullName evidence="6">Uncharacterized protein</fullName>
    </submittedName>
</protein>
<evidence type="ECO:0000256" key="2">
    <source>
        <dbReference type="SAM" id="Phobius"/>
    </source>
</evidence>
<feature type="domain" description="Ig-like" evidence="4">
    <location>
        <begin position="1016"/>
        <end position="1114"/>
    </location>
</feature>
<keyword evidence="2" id="KW-0812">Transmembrane</keyword>
<comment type="caution">
    <text evidence="6">The sequence shown here is derived from an EMBL/GenBank/DDBJ whole genome shotgun (WGS) entry which is preliminary data.</text>
</comment>
<dbReference type="InterPro" id="IPR036179">
    <property type="entry name" value="Ig-like_dom_sf"/>
</dbReference>
<evidence type="ECO:0000259" key="4">
    <source>
        <dbReference type="PROSITE" id="PS50835"/>
    </source>
</evidence>
<feature type="domain" description="Fibronectin type-III" evidence="5">
    <location>
        <begin position="516"/>
        <end position="607"/>
    </location>
</feature>
<dbReference type="PANTHER" id="PTHR13817">
    <property type="entry name" value="TITIN"/>
    <property type="match status" value="1"/>
</dbReference>
<dbReference type="InterPro" id="IPR003598">
    <property type="entry name" value="Ig_sub2"/>
</dbReference>
<dbReference type="SMART" id="SM00408">
    <property type="entry name" value="IGc2"/>
    <property type="match status" value="3"/>
</dbReference>